<accession>A0A4P6XIV5</accession>
<dbReference type="CDD" id="cd13394">
    <property type="entry name" value="Syo1_like"/>
    <property type="match status" value="1"/>
</dbReference>
<feature type="compositionally biased region" description="Basic residues" evidence="2">
    <location>
        <begin position="1"/>
        <end position="12"/>
    </location>
</feature>
<dbReference type="InterPro" id="IPR011989">
    <property type="entry name" value="ARM-like"/>
</dbReference>
<dbReference type="SUPFAM" id="SSF48371">
    <property type="entry name" value="ARM repeat"/>
    <property type="match status" value="1"/>
</dbReference>
<dbReference type="PANTHER" id="PTHR13347">
    <property type="entry name" value="HEAT REPEAT-CONTAINING PROTEIN 3"/>
    <property type="match status" value="1"/>
</dbReference>
<evidence type="ECO:0000313" key="4">
    <source>
        <dbReference type="EMBL" id="QBM87090.1"/>
    </source>
</evidence>
<dbReference type="EMBL" id="CP034457">
    <property type="protein sequence ID" value="QBM87090.1"/>
    <property type="molecule type" value="Genomic_DNA"/>
</dbReference>
<dbReference type="Pfam" id="PF25567">
    <property type="entry name" value="TPR_SYO1"/>
    <property type="match status" value="1"/>
</dbReference>
<feature type="domain" description="SYO1-like TPR repeats" evidence="3">
    <location>
        <begin position="514"/>
        <end position="637"/>
    </location>
</feature>
<organism evidence="4 5">
    <name type="scientific">Metschnikowia aff. pulcherrima</name>
    <dbReference type="NCBI Taxonomy" id="2163413"/>
    <lineage>
        <taxon>Eukaryota</taxon>
        <taxon>Fungi</taxon>
        <taxon>Dikarya</taxon>
        <taxon>Ascomycota</taxon>
        <taxon>Saccharomycotina</taxon>
        <taxon>Pichiomycetes</taxon>
        <taxon>Metschnikowiaceae</taxon>
        <taxon>Metschnikowia</taxon>
    </lineage>
</organism>
<evidence type="ECO:0000259" key="3">
    <source>
        <dbReference type="Pfam" id="PF25567"/>
    </source>
</evidence>
<proteinExistence type="inferred from homology"/>
<dbReference type="AlphaFoldDB" id="A0A4P6XIV5"/>
<dbReference type="PANTHER" id="PTHR13347:SF1">
    <property type="entry name" value="HEAT REPEAT-CONTAINING PROTEIN 3"/>
    <property type="match status" value="1"/>
</dbReference>
<protein>
    <recommendedName>
        <fullName evidence="3">SYO1-like TPR repeats domain-containing protein</fullName>
    </recommendedName>
</protein>
<evidence type="ECO:0000256" key="1">
    <source>
        <dbReference type="ARBA" id="ARBA00049983"/>
    </source>
</evidence>
<dbReference type="InterPro" id="IPR052616">
    <property type="entry name" value="SYO1-like"/>
</dbReference>
<sequence>MGKLKKGRRNQRGRLNPVAKQMGPNASKQEIKEEATRQNKIVPLIGKLSSSAPNDRSVALSAIAVLAEDATMRKLLLKERLVPTIMEQTLNDTNEELVVESFGLLRNLTIEEGYEIAKYLWRSNIWASIDSGLTKIEKSLHFMRTDPKSLDNKVTHMLFDFIENVLSLVVLIASCSEDLYESIYSKIDRVVAIVIDALNWNIEKLKTVKLFNSLLDFIYEFASDSTDFIISLANIPSFSLTKVIEAVQQPAHEKNNLGKIYAQGIYFHFLEVKGDETASKDSACAQILRATFDTVTKIDINHIKECLSTSDNAQEPLQKPSPEEKLQDIDVPFGSESPEKLHARSDLQAIDISIDLFTSICEYLASNESNVEEHVVLNEDLIRLFLEVAHPSYLQLLVFDQDNKETLQLTHKVLVAYNNLCWLFLSSNAIPTGWFSRIPELWQAVESVTKSDNLDYHRLGLNIFWALTKSVGPQVKDKVSLSDVRGLLARCNELTSQMEQSKELDLLTLEYVLSAVGFLGSVAQVIGNVEITSEIGQLLISLIRYFVDPQKNKNDAKAIEIPVECLNLIYDIFGDAEYEYDLPVFVQQNYLQQLEKLEPEVKACYKHIDKHKNPELKLRAEEAWTNLGRFIDYKKNERQ</sequence>
<dbReference type="Gene3D" id="1.25.10.10">
    <property type="entry name" value="Leucine-rich Repeat Variant"/>
    <property type="match status" value="1"/>
</dbReference>
<gene>
    <name evidence="4" type="ORF">METSCH_B02890</name>
</gene>
<comment type="similarity">
    <text evidence="1">Belongs to the nuclear import and ribosome assembly adapter family.</text>
</comment>
<feature type="region of interest" description="Disordered" evidence="2">
    <location>
        <begin position="1"/>
        <end position="33"/>
    </location>
</feature>
<dbReference type="Proteomes" id="UP000292447">
    <property type="component" value="Chromosome II"/>
</dbReference>
<dbReference type="InterPro" id="IPR057990">
    <property type="entry name" value="TPR_SYO1"/>
</dbReference>
<reference evidence="5" key="1">
    <citation type="submission" date="2019-03" db="EMBL/GenBank/DDBJ databases">
        <title>Snf2 controls pulcherriminic acid biosynthesis and connects pigmentation and antifungal activity of the yeast Metschnikowia pulcherrima.</title>
        <authorList>
            <person name="Gore-Lloyd D."/>
            <person name="Sumann I."/>
            <person name="Brachmann A.O."/>
            <person name="Schneeberger K."/>
            <person name="Ortiz-Merino R.A."/>
            <person name="Moreno-Beltran M."/>
            <person name="Schlaefli M."/>
            <person name="Kirner P."/>
            <person name="Santos Kron A."/>
            <person name="Wolfe K.H."/>
            <person name="Piel J."/>
            <person name="Ahrens C.H."/>
            <person name="Henk D."/>
            <person name="Freimoser F.M."/>
        </authorList>
    </citation>
    <scope>NUCLEOTIDE SEQUENCE [LARGE SCALE GENOMIC DNA]</scope>
    <source>
        <strain evidence="5">APC 1.2</strain>
    </source>
</reference>
<dbReference type="GO" id="GO:0006606">
    <property type="term" value="P:protein import into nucleus"/>
    <property type="evidence" value="ECO:0007669"/>
    <property type="project" value="TreeGrafter"/>
</dbReference>
<evidence type="ECO:0000313" key="5">
    <source>
        <dbReference type="Proteomes" id="UP000292447"/>
    </source>
</evidence>
<dbReference type="GO" id="GO:0051082">
    <property type="term" value="F:unfolded protein binding"/>
    <property type="evidence" value="ECO:0007669"/>
    <property type="project" value="TreeGrafter"/>
</dbReference>
<dbReference type="GO" id="GO:0042273">
    <property type="term" value="P:ribosomal large subunit biogenesis"/>
    <property type="evidence" value="ECO:0007669"/>
    <property type="project" value="TreeGrafter"/>
</dbReference>
<keyword evidence="5" id="KW-1185">Reference proteome</keyword>
<dbReference type="STRING" id="2163413.A0A4P6XIV5"/>
<evidence type="ECO:0000256" key="2">
    <source>
        <dbReference type="SAM" id="MobiDB-lite"/>
    </source>
</evidence>
<name>A0A4P6XIV5_9ASCO</name>
<dbReference type="InterPro" id="IPR016024">
    <property type="entry name" value="ARM-type_fold"/>
</dbReference>